<organism evidence="3 4">
    <name type="scientific">Aphanomyces euteiches</name>
    <dbReference type="NCBI Taxonomy" id="100861"/>
    <lineage>
        <taxon>Eukaryota</taxon>
        <taxon>Sar</taxon>
        <taxon>Stramenopiles</taxon>
        <taxon>Oomycota</taxon>
        <taxon>Saprolegniomycetes</taxon>
        <taxon>Saprolegniales</taxon>
        <taxon>Verrucalvaceae</taxon>
        <taxon>Aphanomyces</taxon>
    </lineage>
</organism>
<proteinExistence type="predicted"/>
<keyword evidence="4" id="KW-1185">Reference proteome</keyword>
<evidence type="ECO:0008006" key="5">
    <source>
        <dbReference type="Google" id="ProtNLM"/>
    </source>
</evidence>
<dbReference type="EMBL" id="VJMJ01000247">
    <property type="protein sequence ID" value="KAF0725261.1"/>
    <property type="molecule type" value="Genomic_DNA"/>
</dbReference>
<feature type="signal peptide" evidence="2">
    <location>
        <begin position="1"/>
        <end position="20"/>
    </location>
</feature>
<evidence type="ECO:0000313" key="4">
    <source>
        <dbReference type="Proteomes" id="UP000481153"/>
    </source>
</evidence>
<keyword evidence="2" id="KW-0732">Signal</keyword>
<feature type="compositionally biased region" description="Basic residues" evidence="1">
    <location>
        <begin position="152"/>
        <end position="161"/>
    </location>
</feature>
<evidence type="ECO:0000313" key="3">
    <source>
        <dbReference type="EMBL" id="KAF0725261.1"/>
    </source>
</evidence>
<dbReference type="VEuPathDB" id="FungiDB:AeMF1_012700"/>
<evidence type="ECO:0000256" key="1">
    <source>
        <dbReference type="SAM" id="MobiDB-lite"/>
    </source>
</evidence>
<accession>A0A6G0WEY9</accession>
<sequence length="196" mass="21791">MRSTAFTLVLLAIFAAVIAGFQATEDRIAQFDNARDAAIARKLNVDAVTFAQLKEQLEDRKLFLSEETREKLRAAVGKVSSKVKEVVGKVKDKVKAAYGKVKERVNGVGKKIKERVKGAGEKIKGAYRRVKNRVKGGAKKFKNRVKGAYGKAKNRAKRAYGKAKDRVKNFAKRVRSKFSKKKNDEEASTLKSTEGN</sequence>
<comment type="caution">
    <text evidence="3">The sequence shown here is derived from an EMBL/GenBank/DDBJ whole genome shotgun (WGS) entry which is preliminary data.</text>
</comment>
<gene>
    <name evidence="3" type="ORF">Ae201684_016277</name>
</gene>
<dbReference type="AlphaFoldDB" id="A0A6G0WEY9"/>
<feature type="compositionally biased region" description="Basic residues" evidence="1">
    <location>
        <begin position="169"/>
        <end position="180"/>
    </location>
</feature>
<feature type="region of interest" description="Disordered" evidence="1">
    <location>
        <begin position="147"/>
        <end position="196"/>
    </location>
</feature>
<dbReference type="Proteomes" id="UP000481153">
    <property type="component" value="Unassembled WGS sequence"/>
</dbReference>
<dbReference type="Gene3D" id="1.20.120.20">
    <property type="entry name" value="Apolipoprotein"/>
    <property type="match status" value="1"/>
</dbReference>
<evidence type="ECO:0000256" key="2">
    <source>
        <dbReference type="SAM" id="SignalP"/>
    </source>
</evidence>
<feature type="chain" id="PRO_5026229699" description="RxLR effector protein" evidence="2">
    <location>
        <begin position="21"/>
        <end position="196"/>
    </location>
</feature>
<protein>
    <recommendedName>
        <fullName evidence="5">RxLR effector protein</fullName>
    </recommendedName>
</protein>
<reference evidence="3 4" key="1">
    <citation type="submission" date="2019-07" db="EMBL/GenBank/DDBJ databases">
        <title>Genomics analysis of Aphanomyces spp. identifies a new class of oomycete effector associated with host adaptation.</title>
        <authorList>
            <person name="Gaulin E."/>
        </authorList>
    </citation>
    <scope>NUCLEOTIDE SEQUENCE [LARGE SCALE GENOMIC DNA]</scope>
    <source>
        <strain evidence="3 4">ATCC 201684</strain>
    </source>
</reference>
<name>A0A6G0WEY9_9STRA</name>
<dbReference type="SUPFAM" id="SSF58113">
    <property type="entry name" value="Apolipoprotein A-I"/>
    <property type="match status" value="1"/>
</dbReference>